<accession>A0A821ZN72</accession>
<protein>
    <recommendedName>
        <fullName evidence="4">VCBS repeat-containing protein</fullName>
    </recommendedName>
</protein>
<evidence type="ECO:0000256" key="1">
    <source>
        <dbReference type="SAM" id="Phobius"/>
    </source>
</evidence>
<dbReference type="Proteomes" id="UP000663848">
    <property type="component" value="Unassembled WGS sequence"/>
</dbReference>
<reference evidence="2" key="1">
    <citation type="submission" date="2021-02" db="EMBL/GenBank/DDBJ databases">
        <authorList>
            <person name="Nowell W R."/>
        </authorList>
    </citation>
    <scope>NUCLEOTIDE SEQUENCE</scope>
</reference>
<keyword evidence="1" id="KW-0472">Membrane</keyword>
<sequence>MNYVMKFRILPLSIFFRHFLIIILVFQSFVNGKNDDQTKNLGSSNGDGRHVFDINFGKNKKYAIDDCIPLAFGDFNADKVIDIFCRNTKGNTIRIMLNDDRSPTSKEQFSVNITGVIYDALAADFN</sequence>
<evidence type="ECO:0000313" key="3">
    <source>
        <dbReference type="Proteomes" id="UP000663848"/>
    </source>
</evidence>
<keyword evidence="1" id="KW-1133">Transmembrane helix</keyword>
<comment type="caution">
    <text evidence="2">The sequence shown here is derived from an EMBL/GenBank/DDBJ whole genome shotgun (WGS) entry which is preliminary data.</text>
</comment>
<name>A0A821ZN72_9BILA</name>
<dbReference type="SUPFAM" id="SSF69318">
    <property type="entry name" value="Integrin alpha N-terminal domain"/>
    <property type="match status" value="1"/>
</dbReference>
<gene>
    <name evidence="2" type="ORF">QYT958_LOCUS36391</name>
</gene>
<feature type="transmembrane region" description="Helical" evidence="1">
    <location>
        <begin position="12"/>
        <end position="30"/>
    </location>
</feature>
<dbReference type="InterPro" id="IPR028994">
    <property type="entry name" value="Integrin_alpha_N"/>
</dbReference>
<evidence type="ECO:0000313" key="2">
    <source>
        <dbReference type="EMBL" id="CAF4983459.1"/>
    </source>
</evidence>
<dbReference type="EMBL" id="CAJOBR010028900">
    <property type="protein sequence ID" value="CAF4983459.1"/>
    <property type="molecule type" value="Genomic_DNA"/>
</dbReference>
<keyword evidence="1" id="KW-0812">Transmembrane</keyword>
<proteinExistence type="predicted"/>
<dbReference type="AlphaFoldDB" id="A0A821ZN72"/>
<evidence type="ECO:0008006" key="4">
    <source>
        <dbReference type="Google" id="ProtNLM"/>
    </source>
</evidence>
<organism evidence="2 3">
    <name type="scientific">Rotaria socialis</name>
    <dbReference type="NCBI Taxonomy" id="392032"/>
    <lineage>
        <taxon>Eukaryota</taxon>
        <taxon>Metazoa</taxon>
        <taxon>Spiralia</taxon>
        <taxon>Gnathifera</taxon>
        <taxon>Rotifera</taxon>
        <taxon>Eurotatoria</taxon>
        <taxon>Bdelloidea</taxon>
        <taxon>Philodinida</taxon>
        <taxon>Philodinidae</taxon>
        <taxon>Rotaria</taxon>
    </lineage>
</organism>
<feature type="non-terminal residue" evidence="2">
    <location>
        <position position="1"/>
    </location>
</feature>